<dbReference type="GO" id="GO:0051453">
    <property type="term" value="P:regulation of intracellular pH"/>
    <property type="evidence" value="ECO:0007669"/>
    <property type="project" value="TreeGrafter"/>
</dbReference>
<dbReference type="GO" id="GO:0005886">
    <property type="term" value="C:plasma membrane"/>
    <property type="evidence" value="ECO:0007669"/>
    <property type="project" value="TreeGrafter"/>
</dbReference>
<feature type="domain" description="Cation/H+ exchanger transmembrane" evidence="14">
    <location>
        <begin position="30"/>
        <end position="96"/>
    </location>
</feature>
<keyword evidence="7" id="KW-0915">Sodium</keyword>
<evidence type="ECO:0000256" key="9">
    <source>
        <dbReference type="ARBA" id="ARBA00023136"/>
    </source>
</evidence>
<comment type="catalytic activity">
    <reaction evidence="11">
        <text>Na(+)(in) + H(+)(out) = Na(+)(out) + H(+)(in)</text>
        <dbReference type="Rhea" id="RHEA:29419"/>
        <dbReference type="ChEBI" id="CHEBI:15378"/>
        <dbReference type="ChEBI" id="CHEBI:29101"/>
    </reaction>
</comment>
<sequence length="116" mass="13405">MQDSIQWKFTNDGEYSSASAYKMFFLSKAISLCVNFLWKVKLLDLSGILTVFFCGVVISHYIWQNSGVTTKHAFATFSFISETFLFLYVGMHALDMEKWKIKIVGERYRYALLACP</sequence>
<dbReference type="eggNOG" id="KOG1965">
    <property type="taxonomic scope" value="Eukaryota"/>
</dbReference>
<evidence type="ECO:0000256" key="4">
    <source>
        <dbReference type="ARBA" id="ARBA00022692"/>
    </source>
</evidence>
<dbReference type="GO" id="GO:0015385">
    <property type="term" value="F:sodium:proton antiporter activity"/>
    <property type="evidence" value="ECO:0007669"/>
    <property type="project" value="InterPro"/>
</dbReference>
<evidence type="ECO:0000256" key="5">
    <source>
        <dbReference type="ARBA" id="ARBA00022958"/>
    </source>
</evidence>
<keyword evidence="10" id="KW-0739">Sodium transport</keyword>
<name>A0A0D9XUR8_9ORYZ</name>
<dbReference type="PANTHER" id="PTHR10110">
    <property type="entry name" value="SODIUM/HYDROGEN EXCHANGER"/>
    <property type="match status" value="1"/>
</dbReference>
<evidence type="ECO:0000259" key="14">
    <source>
        <dbReference type="Pfam" id="PF00999"/>
    </source>
</evidence>
<reference evidence="15 16" key="1">
    <citation type="submission" date="2012-08" db="EMBL/GenBank/DDBJ databases">
        <title>Oryza genome evolution.</title>
        <authorList>
            <person name="Wing R.A."/>
        </authorList>
    </citation>
    <scope>NUCLEOTIDE SEQUENCE</scope>
</reference>
<organism evidence="15 16">
    <name type="scientific">Leersia perrieri</name>
    <dbReference type="NCBI Taxonomy" id="77586"/>
    <lineage>
        <taxon>Eukaryota</taxon>
        <taxon>Viridiplantae</taxon>
        <taxon>Streptophyta</taxon>
        <taxon>Embryophyta</taxon>
        <taxon>Tracheophyta</taxon>
        <taxon>Spermatophyta</taxon>
        <taxon>Magnoliopsida</taxon>
        <taxon>Liliopsida</taxon>
        <taxon>Poales</taxon>
        <taxon>Poaceae</taxon>
        <taxon>BOP clade</taxon>
        <taxon>Oryzoideae</taxon>
        <taxon>Oryzeae</taxon>
        <taxon>Oryzinae</taxon>
        <taxon>Leersia</taxon>
    </lineage>
</organism>
<evidence type="ECO:0000256" key="12">
    <source>
        <dbReference type="ARBA" id="ARBA00047912"/>
    </source>
</evidence>
<keyword evidence="9 13" id="KW-0472">Membrane</keyword>
<proteinExistence type="predicted"/>
<feature type="transmembrane region" description="Helical" evidence="13">
    <location>
        <begin position="45"/>
        <end position="63"/>
    </location>
</feature>
<evidence type="ECO:0000313" key="15">
    <source>
        <dbReference type="EnsemblPlants" id="LPERR11G17790.1"/>
    </source>
</evidence>
<dbReference type="Gramene" id="LPERR11G17790.1">
    <property type="protein sequence ID" value="LPERR11G17790.1"/>
    <property type="gene ID" value="LPERR11G17790"/>
</dbReference>
<accession>A0A0D9XUR8</accession>
<keyword evidence="2" id="KW-0813">Transport</keyword>
<dbReference type="InterPro" id="IPR006153">
    <property type="entry name" value="Cation/H_exchanger_TM"/>
</dbReference>
<keyword evidence="3" id="KW-0633">Potassium transport</keyword>
<comment type="catalytic activity">
    <reaction evidence="12">
        <text>K(+)(in) + H(+)(out) = K(+)(out) + H(+)(in)</text>
        <dbReference type="Rhea" id="RHEA:29467"/>
        <dbReference type="ChEBI" id="CHEBI:15378"/>
        <dbReference type="ChEBI" id="CHEBI:29103"/>
    </reaction>
</comment>
<keyword evidence="4 13" id="KW-0812">Transmembrane</keyword>
<evidence type="ECO:0000256" key="11">
    <source>
        <dbReference type="ARBA" id="ARBA00047524"/>
    </source>
</evidence>
<evidence type="ECO:0000256" key="3">
    <source>
        <dbReference type="ARBA" id="ARBA00022538"/>
    </source>
</evidence>
<keyword evidence="16" id="KW-1185">Reference proteome</keyword>
<reference evidence="15" key="3">
    <citation type="submission" date="2015-04" db="UniProtKB">
        <authorList>
            <consortium name="EnsemblPlants"/>
        </authorList>
    </citation>
    <scope>IDENTIFICATION</scope>
</reference>
<dbReference type="GO" id="GO:0098719">
    <property type="term" value="P:sodium ion import across plasma membrane"/>
    <property type="evidence" value="ECO:0007669"/>
    <property type="project" value="TreeGrafter"/>
</dbReference>
<dbReference type="Proteomes" id="UP000032180">
    <property type="component" value="Chromosome 11"/>
</dbReference>
<reference evidence="16" key="2">
    <citation type="submission" date="2013-12" db="EMBL/GenBank/DDBJ databases">
        <authorList>
            <person name="Yu Y."/>
            <person name="Lee S."/>
            <person name="de Baynast K."/>
            <person name="Wissotski M."/>
            <person name="Liu L."/>
            <person name="Talag J."/>
            <person name="Goicoechea J."/>
            <person name="Angelova A."/>
            <person name="Jetty R."/>
            <person name="Kudrna D."/>
            <person name="Golser W."/>
            <person name="Rivera L."/>
            <person name="Zhang J."/>
            <person name="Wing R."/>
        </authorList>
    </citation>
    <scope>NUCLEOTIDE SEQUENCE</scope>
</reference>
<dbReference type="PANTHER" id="PTHR10110:SF117">
    <property type="entry name" value="SODIUM_HYDROGEN EXCHANGER 2"/>
    <property type="match status" value="1"/>
</dbReference>
<keyword evidence="8" id="KW-0406">Ion transport</keyword>
<evidence type="ECO:0000256" key="6">
    <source>
        <dbReference type="ARBA" id="ARBA00022989"/>
    </source>
</evidence>
<feature type="transmembrane region" description="Helical" evidence="13">
    <location>
        <begin position="20"/>
        <end position="38"/>
    </location>
</feature>
<evidence type="ECO:0000256" key="2">
    <source>
        <dbReference type="ARBA" id="ARBA00022448"/>
    </source>
</evidence>
<dbReference type="EnsemblPlants" id="LPERR11G17790.1">
    <property type="protein sequence ID" value="LPERR11G17790.1"/>
    <property type="gene ID" value="LPERR11G17790"/>
</dbReference>
<dbReference type="Pfam" id="PF00999">
    <property type="entry name" value="Na_H_Exchanger"/>
    <property type="match status" value="1"/>
</dbReference>
<evidence type="ECO:0000256" key="13">
    <source>
        <dbReference type="SAM" id="Phobius"/>
    </source>
</evidence>
<evidence type="ECO:0000256" key="10">
    <source>
        <dbReference type="ARBA" id="ARBA00023201"/>
    </source>
</evidence>
<dbReference type="GO" id="GO:0015386">
    <property type="term" value="F:potassium:proton antiporter activity"/>
    <property type="evidence" value="ECO:0007669"/>
    <property type="project" value="TreeGrafter"/>
</dbReference>
<evidence type="ECO:0000256" key="1">
    <source>
        <dbReference type="ARBA" id="ARBA00004141"/>
    </source>
</evidence>
<evidence type="ECO:0000256" key="8">
    <source>
        <dbReference type="ARBA" id="ARBA00023065"/>
    </source>
</evidence>
<dbReference type="STRING" id="77586.A0A0D9XUR8"/>
<comment type="subcellular location">
    <subcellularLocation>
        <location evidence="1">Membrane</location>
        <topology evidence="1">Multi-pass membrane protein</topology>
    </subcellularLocation>
</comment>
<keyword evidence="5" id="KW-0630">Potassium</keyword>
<protein>
    <recommendedName>
        <fullName evidence="14">Cation/H+ exchanger transmembrane domain-containing protein</fullName>
    </recommendedName>
</protein>
<feature type="transmembrane region" description="Helical" evidence="13">
    <location>
        <begin position="75"/>
        <end position="94"/>
    </location>
</feature>
<dbReference type="HOGENOM" id="CLU_2100394_0_0_1"/>
<dbReference type="InterPro" id="IPR018422">
    <property type="entry name" value="Cation/H_exchanger_CPA1"/>
</dbReference>
<evidence type="ECO:0000313" key="16">
    <source>
        <dbReference type="Proteomes" id="UP000032180"/>
    </source>
</evidence>
<dbReference type="AlphaFoldDB" id="A0A0D9XUR8"/>
<evidence type="ECO:0000256" key="7">
    <source>
        <dbReference type="ARBA" id="ARBA00023053"/>
    </source>
</evidence>
<keyword evidence="6 13" id="KW-1133">Transmembrane helix</keyword>